<name>A0CBI5_PARTE</name>
<protein>
    <submittedName>
        <fullName evidence="1">Uncharacterized protein</fullName>
    </submittedName>
</protein>
<organism evidence="1 2">
    <name type="scientific">Paramecium tetraurelia</name>
    <dbReference type="NCBI Taxonomy" id="5888"/>
    <lineage>
        <taxon>Eukaryota</taxon>
        <taxon>Sar</taxon>
        <taxon>Alveolata</taxon>
        <taxon>Ciliophora</taxon>
        <taxon>Intramacronucleata</taxon>
        <taxon>Oligohymenophorea</taxon>
        <taxon>Peniculida</taxon>
        <taxon>Parameciidae</taxon>
        <taxon>Paramecium</taxon>
    </lineage>
</organism>
<accession>A0CBI5</accession>
<reference evidence="1 2" key="1">
    <citation type="journal article" date="2006" name="Nature">
        <title>Global trends of whole-genome duplications revealed by the ciliate Paramecium tetraurelia.</title>
        <authorList>
            <consortium name="Genoscope"/>
            <person name="Aury J.-M."/>
            <person name="Jaillon O."/>
            <person name="Duret L."/>
            <person name="Noel B."/>
            <person name="Jubin C."/>
            <person name="Porcel B.M."/>
            <person name="Segurens B."/>
            <person name="Daubin V."/>
            <person name="Anthouard V."/>
            <person name="Aiach N."/>
            <person name="Arnaiz O."/>
            <person name="Billaut A."/>
            <person name="Beisson J."/>
            <person name="Blanc I."/>
            <person name="Bouhouche K."/>
            <person name="Camara F."/>
            <person name="Duharcourt S."/>
            <person name="Guigo R."/>
            <person name="Gogendeau D."/>
            <person name="Katinka M."/>
            <person name="Keller A.-M."/>
            <person name="Kissmehl R."/>
            <person name="Klotz C."/>
            <person name="Koll F."/>
            <person name="Le Moue A."/>
            <person name="Lepere C."/>
            <person name="Malinsky S."/>
            <person name="Nowacki M."/>
            <person name="Nowak J.K."/>
            <person name="Plattner H."/>
            <person name="Poulain J."/>
            <person name="Ruiz F."/>
            <person name="Serrano V."/>
            <person name="Zagulski M."/>
            <person name="Dessen P."/>
            <person name="Betermier M."/>
            <person name="Weissenbach J."/>
            <person name="Scarpelli C."/>
            <person name="Schachter V."/>
            <person name="Sperling L."/>
            <person name="Meyer E."/>
            <person name="Cohen J."/>
            <person name="Wincker P."/>
        </authorList>
    </citation>
    <scope>NUCLEOTIDE SEQUENCE [LARGE SCALE GENOMIC DNA]</scope>
    <source>
        <strain evidence="1 2">Stock d4-2</strain>
    </source>
</reference>
<dbReference type="OrthoDB" id="315616at2759"/>
<dbReference type="OMA" id="QYKKRQG"/>
<dbReference type="Proteomes" id="UP000000600">
    <property type="component" value="Unassembled WGS sequence"/>
</dbReference>
<dbReference type="AlphaFoldDB" id="A0CBI5"/>
<dbReference type="RefSeq" id="XP_001435549.1">
    <property type="nucleotide sequence ID" value="XM_001435512.1"/>
</dbReference>
<dbReference type="KEGG" id="ptm:GSPATT00036935001"/>
<gene>
    <name evidence="1" type="ORF">GSPATT00036935001</name>
</gene>
<sequence length="205" mass="23629">MFLKREAPQSSNKFNSNRYITILYPFRKDTRAQVPSFENLQARIRDFSYSRLSNVVTTQPQRSEPTYSPYKAQGLQQKITDTLGPRTKSFNSGHKWRESFQSPSISSQSPFKFVQSPPQIKYSIETESYTNKPSDSFKYDSFRTSSEQYKKRQGRSLADVVQLNEIVALRNKIESSYVSRSTLTSTYVSELVKLAQAITTSLKNE</sequence>
<evidence type="ECO:0000313" key="1">
    <source>
        <dbReference type="EMBL" id="CAK68152.1"/>
    </source>
</evidence>
<keyword evidence="2" id="KW-1185">Reference proteome</keyword>
<proteinExistence type="predicted"/>
<dbReference type="EMBL" id="CT868057">
    <property type="protein sequence ID" value="CAK68152.1"/>
    <property type="molecule type" value="Genomic_DNA"/>
</dbReference>
<evidence type="ECO:0000313" key="2">
    <source>
        <dbReference type="Proteomes" id="UP000000600"/>
    </source>
</evidence>
<dbReference type="GeneID" id="5021334"/>
<dbReference type="HOGENOM" id="CLU_1356966_0_0_1"/>
<dbReference type="InParanoid" id="A0CBI5"/>